<feature type="domain" description="DUF58" evidence="1">
    <location>
        <begin position="50"/>
        <end position="257"/>
    </location>
</feature>
<organism evidence="2 3">
    <name type="scientific">Rubinisphaera brasiliensis (strain ATCC 49424 / DSM 5305 / JCM 21570 / IAM 15109 / NBRC 103401 / IFAM 1448)</name>
    <name type="common">Planctomyces brasiliensis</name>
    <dbReference type="NCBI Taxonomy" id="756272"/>
    <lineage>
        <taxon>Bacteria</taxon>
        <taxon>Pseudomonadati</taxon>
        <taxon>Planctomycetota</taxon>
        <taxon>Planctomycetia</taxon>
        <taxon>Planctomycetales</taxon>
        <taxon>Planctomycetaceae</taxon>
        <taxon>Rubinisphaera</taxon>
    </lineage>
</organism>
<dbReference type="HOGENOM" id="CLU_054927_3_1_0"/>
<dbReference type="eggNOG" id="COG1721">
    <property type="taxonomic scope" value="Bacteria"/>
</dbReference>
<keyword evidence="3" id="KW-1185">Reference proteome</keyword>
<evidence type="ECO:0000259" key="1">
    <source>
        <dbReference type="Pfam" id="PF01882"/>
    </source>
</evidence>
<dbReference type="KEGG" id="pbs:Plabr_4710"/>
<name>F0SQA2_RUBBR</name>
<evidence type="ECO:0000313" key="3">
    <source>
        <dbReference type="Proteomes" id="UP000006860"/>
    </source>
</evidence>
<dbReference type="Pfam" id="PF01882">
    <property type="entry name" value="DUF58"/>
    <property type="match status" value="1"/>
</dbReference>
<dbReference type="PANTHER" id="PTHR33608:SF7">
    <property type="entry name" value="DUF58 DOMAIN-CONTAINING PROTEIN"/>
    <property type="match status" value="1"/>
</dbReference>
<dbReference type="STRING" id="756272.Plabr_4710"/>
<proteinExistence type="predicted"/>
<dbReference type="OrthoDB" id="9780819at2"/>
<dbReference type="Proteomes" id="UP000006860">
    <property type="component" value="Chromosome"/>
</dbReference>
<dbReference type="InterPro" id="IPR036465">
    <property type="entry name" value="vWFA_dom_sf"/>
</dbReference>
<dbReference type="SUPFAM" id="SSF53300">
    <property type="entry name" value="vWA-like"/>
    <property type="match status" value="1"/>
</dbReference>
<gene>
    <name evidence="2" type="ordered locus">Plabr_4710</name>
</gene>
<dbReference type="PANTHER" id="PTHR33608">
    <property type="entry name" value="BLL2464 PROTEIN"/>
    <property type="match status" value="1"/>
</dbReference>
<reference evidence="3" key="1">
    <citation type="submission" date="2011-02" db="EMBL/GenBank/DDBJ databases">
        <title>The complete genome of Planctomyces brasiliensis DSM 5305.</title>
        <authorList>
            <person name="Lucas S."/>
            <person name="Copeland A."/>
            <person name="Lapidus A."/>
            <person name="Bruce D."/>
            <person name="Goodwin L."/>
            <person name="Pitluck S."/>
            <person name="Kyrpides N."/>
            <person name="Mavromatis K."/>
            <person name="Pagani I."/>
            <person name="Ivanova N."/>
            <person name="Ovchinnikova G."/>
            <person name="Lu M."/>
            <person name="Detter J.C."/>
            <person name="Han C."/>
            <person name="Land M."/>
            <person name="Hauser L."/>
            <person name="Markowitz V."/>
            <person name="Cheng J.-F."/>
            <person name="Hugenholtz P."/>
            <person name="Woyke T."/>
            <person name="Wu D."/>
            <person name="Tindall B."/>
            <person name="Pomrenke H.G."/>
            <person name="Brambilla E."/>
            <person name="Klenk H.-P."/>
            <person name="Eisen J.A."/>
        </authorList>
    </citation>
    <scope>NUCLEOTIDE SEQUENCE [LARGE SCALE GENOMIC DNA]</scope>
    <source>
        <strain evidence="3">ATCC 49424 / DSM 5305 / JCM 21570 / NBRC 103401 / IFAM 1448</strain>
    </source>
</reference>
<dbReference type="AlphaFoldDB" id="F0SQA2"/>
<dbReference type="Gene3D" id="3.40.50.410">
    <property type="entry name" value="von Willebrand factor, type A domain"/>
    <property type="match status" value="1"/>
</dbReference>
<dbReference type="InterPro" id="IPR002881">
    <property type="entry name" value="DUF58"/>
</dbReference>
<evidence type="ECO:0000313" key="2">
    <source>
        <dbReference type="EMBL" id="ADY62281.1"/>
    </source>
</evidence>
<sequence>MIHDSKRYLPPEAVSRISRLEVHARNIVEGFLSGLHRSPYFGQSIEFVQHREYVAGDDIRRIDWKVWSKTDKFYIKQFEEETNQRTTILLDASESMSYGSGEFSKFDYGCLLTAALSYMLLKQQDSVGLTIFDESIRHALPYRSKRNHLHDILQRLVTTEPGSAKTEMYPILKQTAETRVRRGLIILISDLFTDRKELFKGLQLLRLRGHDVMVFHVLDDREVNFDFSGTTKFEGLEETGELVCDPRGLRDDYLAAMHRYLSELRRFCAGHVIDYKTVLTSEHVDATLAHYLKHRVGMRA</sequence>
<accession>F0SQA2</accession>
<protein>
    <recommendedName>
        <fullName evidence="1">DUF58 domain-containing protein</fullName>
    </recommendedName>
</protein>
<dbReference type="EMBL" id="CP002546">
    <property type="protein sequence ID" value="ADY62281.1"/>
    <property type="molecule type" value="Genomic_DNA"/>
</dbReference>